<dbReference type="Pfam" id="PF00436">
    <property type="entry name" value="SSB"/>
    <property type="match status" value="1"/>
</dbReference>
<gene>
    <name evidence="5" type="primary">ssb</name>
    <name evidence="5" type="ORF">MU0050_001578</name>
</gene>
<protein>
    <recommendedName>
        <fullName evidence="3">Single-stranded DNA-binding protein</fullName>
    </recommendedName>
</protein>
<dbReference type="RefSeq" id="WP_316515815.1">
    <property type="nucleotide sequence ID" value="NZ_OY726395.1"/>
</dbReference>
<dbReference type="Proteomes" id="UP001190466">
    <property type="component" value="Chromosome"/>
</dbReference>
<feature type="compositionally biased region" description="Acidic residues" evidence="4">
    <location>
        <begin position="134"/>
        <end position="158"/>
    </location>
</feature>
<feature type="region of interest" description="Disordered" evidence="4">
    <location>
        <begin position="124"/>
        <end position="158"/>
    </location>
</feature>
<dbReference type="PROSITE" id="PS50935">
    <property type="entry name" value="SSB"/>
    <property type="match status" value="1"/>
</dbReference>
<evidence type="ECO:0000256" key="1">
    <source>
        <dbReference type="ARBA" id="ARBA00023125"/>
    </source>
</evidence>
<dbReference type="InterPro" id="IPR000424">
    <property type="entry name" value="Primosome_PriB/ssb"/>
</dbReference>
<keyword evidence="6" id="KW-1185">Reference proteome</keyword>
<organism evidence="5 6">
    <name type="scientific">[Mycobacterium] wendilense</name>
    <dbReference type="NCBI Taxonomy" id="3064284"/>
    <lineage>
        <taxon>Bacteria</taxon>
        <taxon>Bacillati</taxon>
        <taxon>Actinomycetota</taxon>
        <taxon>Actinomycetes</taxon>
        <taxon>Mycobacteriales</taxon>
        <taxon>Mycobacteriaceae</taxon>
        <taxon>Mycolicibacter</taxon>
    </lineage>
</organism>
<proteinExistence type="predicted"/>
<reference evidence="5 6" key="1">
    <citation type="submission" date="2023-08" db="EMBL/GenBank/DDBJ databases">
        <authorList>
            <person name="Folkvardsen B D."/>
            <person name="Norman A."/>
        </authorList>
    </citation>
    <scope>NUCLEOTIDE SEQUENCE [LARGE SCALE GENOMIC DNA]</scope>
    <source>
        <strain evidence="5 6">Mu0050</strain>
    </source>
</reference>
<evidence type="ECO:0000313" key="5">
    <source>
        <dbReference type="EMBL" id="CAJ1581509.1"/>
    </source>
</evidence>
<dbReference type="InterPro" id="IPR011344">
    <property type="entry name" value="ssDNA-bd"/>
</dbReference>
<accession>A0ABN9P0A7</accession>
<dbReference type="CDD" id="cd04496">
    <property type="entry name" value="SSB_OBF"/>
    <property type="match status" value="1"/>
</dbReference>
<dbReference type="SUPFAM" id="SSF50249">
    <property type="entry name" value="Nucleic acid-binding proteins"/>
    <property type="match status" value="1"/>
</dbReference>
<evidence type="ECO:0000256" key="3">
    <source>
        <dbReference type="RuleBase" id="RU000524"/>
    </source>
</evidence>
<keyword evidence="1 2" id="KW-0238">DNA-binding</keyword>
<dbReference type="Gene3D" id="2.40.50.140">
    <property type="entry name" value="Nucleic acid-binding proteins"/>
    <property type="match status" value="1"/>
</dbReference>
<dbReference type="GO" id="GO:0003677">
    <property type="term" value="F:DNA binding"/>
    <property type="evidence" value="ECO:0007669"/>
    <property type="project" value="UniProtKB-KW"/>
</dbReference>
<dbReference type="EMBL" id="OY726395">
    <property type="protein sequence ID" value="CAJ1581509.1"/>
    <property type="molecule type" value="Genomic_DNA"/>
</dbReference>
<evidence type="ECO:0000256" key="2">
    <source>
        <dbReference type="PROSITE-ProRule" id="PRU00252"/>
    </source>
</evidence>
<dbReference type="NCBIfam" id="TIGR00621">
    <property type="entry name" value="ssb"/>
    <property type="match status" value="1"/>
</dbReference>
<evidence type="ECO:0000313" key="6">
    <source>
        <dbReference type="Proteomes" id="UP001190466"/>
    </source>
</evidence>
<name>A0ABN9P0A7_9MYCO</name>
<dbReference type="InterPro" id="IPR012340">
    <property type="entry name" value="NA-bd_OB-fold"/>
</dbReference>
<sequence>MNDTPLTVVGRLVNAPVLRRVGDAQVANFRLASNSRRRTPDGTWEQGNSLFLNVSCWGKLGTGVAASLGKGDAVVVTGSVYTNEYDDREGNRRSSFEMRANAVGPDLTYYVVKLGRVVENEYSGAVANPGDQSGADDDVAASDLQDVDFSEEPDPVPA</sequence>
<evidence type="ECO:0000256" key="4">
    <source>
        <dbReference type="SAM" id="MobiDB-lite"/>
    </source>
</evidence>